<dbReference type="Proteomes" id="UP001358586">
    <property type="component" value="Chromosome 3"/>
</dbReference>
<proteinExistence type="predicted"/>
<evidence type="ECO:0000313" key="3">
    <source>
        <dbReference type="Proteomes" id="UP001358586"/>
    </source>
</evidence>
<feature type="compositionally biased region" description="Polar residues" evidence="1">
    <location>
        <begin position="78"/>
        <end position="93"/>
    </location>
</feature>
<name>A0ABR0QM25_GOSAR</name>
<evidence type="ECO:0000256" key="1">
    <source>
        <dbReference type="SAM" id="MobiDB-lite"/>
    </source>
</evidence>
<feature type="region of interest" description="Disordered" evidence="1">
    <location>
        <begin position="42"/>
        <end position="102"/>
    </location>
</feature>
<organism evidence="2 3">
    <name type="scientific">Gossypium arboreum</name>
    <name type="common">Tree cotton</name>
    <name type="synonym">Gossypium nanking</name>
    <dbReference type="NCBI Taxonomy" id="29729"/>
    <lineage>
        <taxon>Eukaryota</taxon>
        <taxon>Viridiplantae</taxon>
        <taxon>Streptophyta</taxon>
        <taxon>Embryophyta</taxon>
        <taxon>Tracheophyta</taxon>
        <taxon>Spermatophyta</taxon>
        <taxon>Magnoliopsida</taxon>
        <taxon>eudicotyledons</taxon>
        <taxon>Gunneridae</taxon>
        <taxon>Pentapetalae</taxon>
        <taxon>rosids</taxon>
        <taxon>malvids</taxon>
        <taxon>Malvales</taxon>
        <taxon>Malvaceae</taxon>
        <taxon>Malvoideae</taxon>
        <taxon>Gossypium</taxon>
    </lineage>
</organism>
<feature type="compositionally biased region" description="Basic and acidic residues" evidence="1">
    <location>
        <begin position="53"/>
        <end position="77"/>
    </location>
</feature>
<comment type="caution">
    <text evidence="2">The sequence shown here is derived from an EMBL/GenBank/DDBJ whole genome shotgun (WGS) entry which is preliminary data.</text>
</comment>
<accession>A0ABR0QM25</accession>
<protein>
    <submittedName>
        <fullName evidence="2">Uncharacterized protein</fullName>
    </submittedName>
</protein>
<sequence>MLSRNIFRKILSAPCLHSLLFPKELLSDPKDDDEDEFKAAVTDTTIHPATVEQKNKETKGEEEKIESVNIGSDKEGDNMNQTSALQEPTTAPKTTAPILEQDRTINQLIDDLMKSDDDDDDDEVPINQLKWKQCYKHAARKSTRSNQSMFSLG</sequence>
<keyword evidence="3" id="KW-1185">Reference proteome</keyword>
<reference evidence="2 3" key="1">
    <citation type="submission" date="2023-03" db="EMBL/GenBank/DDBJ databases">
        <title>WGS of Gossypium arboreum.</title>
        <authorList>
            <person name="Yu D."/>
        </authorList>
    </citation>
    <scope>NUCLEOTIDE SEQUENCE [LARGE SCALE GENOMIC DNA]</scope>
    <source>
        <tissue evidence="2">Leaf</tissue>
    </source>
</reference>
<gene>
    <name evidence="2" type="ORF">PVK06_008832</name>
</gene>
<dbReference type="EMBL" id="JARKNE010000003">
    <property type="protein sequence ID" value="KAK5839972.1"/>
    <property type="molecule type" value="Genomic_DNA"/>
</dbReference>
<evidence type="ECO:0000313" key="2">
    <source>
        <dbReference type="EMBL" id="KAK5839972.1"/>
    </source>
</evidence>